<evidence type="ECO:0000313" key="3">
    <source>
        <dbReference type="Proteomes" id="UP000229176"/>
    </source>
</evidence>
<protein>
    <submittedName>
        <fullName evidence="2">Uncharacterized protein</fullName>
    </submittedName>
</protein>
<sequence>MQDTTSGKKKWLGYFILISVFFLFSVLPIIIIKSSKNTVKQLLPQPIVVETPCFKFNLTSYFKPTDKNNSEKCTIETKDLNTKLFVSPVLSNNLTENSLKQIAENNKRTFLSTFPTAKIESEGQIKFAGLSGYGYSTTYKPTTKTTKKVAVYWLYNPKSDIKIENIRVKVFSVAIISNPGMFTNIFNDIEKSWRWETTGLIENGQNTDQTTIITPCYKVQSQINIEKTYEANDCDLSIKLTDNQKLIGIIGVHQFADSTATLEKEIEGWKEFNKSIVILSEKDLQVGSFPAQQIIYKSSSKSDTLFTDVFIYSDNRYEKIFGYPVNGFIISSLYDDESEIKSNFDYLISNWTWL</sequence>
<gene>
    <name evidence="2" type="ORF">COW91_01450</name>
</gene>
<feature type="transmembrane region" description="Helical" evidence="1">
    <location>
        <begin position="12"/>
        <end position="32"/>
    </location>
</feature>
<proteinExistence type="predicted"/>
<organism evidence="2 3">
    <name type="scientific">Candidatus Nomurabacteria bacterium CG22_combo_CG10-13_8_21_14_all_32_8</name>
    <dbReference type="NCBI Taxonomy" id="1974732"/>
    <lineage>
        <taxon>Bacteria</taxon>
        <taxon>Candidatus Nomuraibacteriota</taxon>
    </lineage>
</organism>
<dbReference type="AlphaFoldDB" id="A0A2H0CGN4"/>
<keyword evidence="1" id="KW-0472">Membrane</keyword>
<dbReference type="EMBL" id="PCTI01000018">
    <property type="protein sequence ID" value="PIP69053.1"/>
    <property type="molecule type" value="Genomic_DNA"/>
</dbReference>
<dbReference type="Proteomes" id="UP000229176">
    <property type="component" value="Unassembled WGS sequence"/>
</dbReference>
<name>A0A2H0CGN4_9BACT</name>
<keyword evidence="1" id="KW-0812">Transmembrane</keyword>
<reference evidence="2 3" key="1">
    <citation type="submission" date="2017-09" db="EMBL/GenBank/DDBJ databases">
        <title>Depth-based differentiation of microbial function through sediment-hosted aquifers and enrichment of novel symbionts in the deep terrestrial subsurface.</title>
        <authorList>
            <person name="Probst A.J."/>
            <person name="Ladd B."/>
            <person name="Jarett J.K."/>
            <person name="Geller-Mcgrath D.E."/>
            <person name="Sieber C.M."/>
            <person name="Emerson J.B."/>
            <person name="Anantharaman K."/>
            <person name="Thomas B.C."/>
            <person name="Malmstrom R."/>
            <person name="Stieglmeier M."/>
            <person name="Klingl A."/>
            <person name="Woyke T."/>
            <person name="Ryan C.M."/>
            <person name="Banfield J.F."/>
        </authorList>
    </citation>
    <scope>NUCLEOTIDE SEQUENCE [LARGE SCALE GENOMIC DNA]</scope>
    <source>
        <strain evidence="2">CG22_combo_CG10-13_8_21_14_all_32_8</strain>
    </source>
</reference>
<accession>A0A2H0CGN4</accession>
<keyword evidence="1" id="KW-1133">Transmembrane helix</keyword>
<evidence type="ECO:0000256" key="1">
    <source>
        <dbReference type="SAM" id="Phobius"/>
    </source>
</evidence>
<comment type="caution">
    <text evidence="2">The sequence shown here is derived from an EMBL/GenBank/DDBJ whole genome shotgun (WGS) entry which is preliminary data.</text>
</comment>
<evidence type="ECO:0000313" key="2">
    <source>
        <dbReference type="EMBL" id="PIP69053.1"/>
    </source>
</evidence>